<dbReference type="Proteomes" id="UP000611796">
    <property type="component" value="Unassembled WGS sequence"/>
</dbReference>
<evidence type="ECO:0000313" key="1">
    <source>
        <dbReference type="EMBL" id="MBC6002664.1"/>
    </source>
</evidence>
<proteinExistence type="predicted"/>
<reference evidence="1 2" key="1">
    <citation type="submission" date="2020-08" db="EMBL/GenBank/DDBJ databases">
        <authorList>
            <person name="Liu C."/>
            <person name="Sun Q."/>
        </authorList>
    </citation>
    <scope>NUCLEOTIDE SEQUENCE [LARGE SCALE GENOMIC DNA]</scope>
    <source>
        <strain evidence="1 2">NSJ-45</strain>
    </source>
</reference>
<sequence length="272" mass="31042">MGLKNKVLGLILISTITLGIVGCNNQETSGKQNTVVKTDDSFIADFEKAINKRWDEQDKLEKKATNSMNYTEEQYVKETTKILEEEINIMKTNLENVEDKDLKKLGNDYINGVKKQIEANKTNDIELMDKYLKESDKLRKPALISMVDDYKIKVKDAHQQTYKDFKEQATVINKENEAQVFADKLARETVFEKSTDGFGETVFSGIVENTSKIDYKSVSYKVQYKDDDGIVIGDDYVILDNFSPGAKQKLEMMPYKDGANSVVVTTDWFETK</sequence>
<protein>
    <recommendedName>
        <fullName evidence="3">Lipoprotein</fullName>
    </recommendedName>
</protein>
<dbReference type="RefSeq" id="WP_187005060.1">
    <property type="nucleotide sequence ID" value="NZ_JACRWD010000001.1"/>
</dbReference>
<evidence type="ECO:0008006" key="3">
    <source>
        <dbReference type="Google" id="ProtNLM"/>
    </source>
</evidence>
<keyword evidence="2" id="KW-1185">Reference proteome</keyword>
<dbReference type="EMBL" id="JACRWD010000001">
    <property type="protein sequence ID" value="MBC6002664.1"/>
    <property type="molecule type" value="Genomic_DNA"/>
</dbReference>
<dbReference type="PROSITE" id="PS51257">
    <property type="entry name" value="PROKAR_LIPOPROTEIN"/>
    <property type="match status" value="1"/>
</dbReference>
<gene>
    <name evidence="1" type="ORF">H8891_02530</name>
</gene>
<organism evidence="1 2">
    <name type="scientific">Paeniclostridium hominis</name>
    <dbReference type="NCBI Taxonomy" id="2764329"/>
    <lineage>
        <taxon>Bacteria</taxon>
        <taxon>Bacillati</taxon>
        <taxon>Bacillota</taxon>
        <taxon>Clostridia</taxon>
        <taxon>Peptostreptococcales</taxon>
        <taxon>Peptostreptococcaceae</taxon>
        <taxon>Paeniclostridium</taxon>
    </lineage>
</organism>
<dbReference type="InterPro" id="IPR047676">
    <property type="entry name" value="FxLYD_dom"/>
</dbReference>
<dbReference type="NCBIfam" id="NF038353">
    <property type="entry name" value="FxLYD_dom"/>
    <property type="match status" value="1"/>
</dbReference>
<name>A0ABR7K0N0_9FIRM</name>
<accession>A0ABR7K0N0</accession>
<evidence type="ECO:0000313" key="2">
    <source>
        <dbReference type="Proteomes" id="UP000611796"/>
    </source>
</evidence>
<comment type="caution">
    <text evidence="1">The sequence shown here is derived from an EMBL/GenBank/DDBJ whole genome shotgun (WGS) entry which is preliminary data.</text>
</comment>